<reference evidence="1 2" key="1">
    <citation type="submission" date="2018-10" db="EMBL/GenBank/DDBJ databases">
        <title>Genome assembly for a Yunnan-Guizhou Plateau 3E fish, Anabarilius grahami (Regan), and its evolutionary and genetic applications.</title>
        <authorList>
            <person name="Jiang W."/>
        </authorList>
    </citation>
    <scope>NUCLEOTIDE SEQUENCE [LARGE SCALE GENOMIC DNA]</scope>
    <source>
        <strain evidence="1">AG-KIZ</strain>
        <tissue evidence="1">Muscle</tissue>
    </source>
</reference>
<keyword evidence="2" id="KW-1185">Reference proteome</keyword>
<name>A0A3N0YD22_ANAGA</name>
<accession>A0A3N0YD22</accession>
<organism evidence="1 2">
    <name type="scientific">Anabarilius grahami</name>
    <name type="common">Kanglang fish</name>
    <name type="synonym">Barilius grahami</name>
    <dbReference type="NCBI Taxonomy" id="495550"/>
    <lineage>
        <taxon>Eukaryota</taxon>
        <taxon>Metazoa</taxon>
        <taxon>Chordata</taxon>
        <taxon>Craniata</taxon>
        <taxon>Vertebrata</taxon>
        <taxon>Euteleostomi</taxon>
        <taxon>Actinopterygii</taxon>
        <taxon>Neopterygii</taxon>
        <taxon>Teleostei</taxon>
        <taxon>Ostariophysi</taxon>
        <taxon>Cypriniformes</taxon>
        <taxon>Xenocyprididae</taxon>
        <taxon>Xenocypridinae</taxon>
        <taxon>Xenocypridinae incertae sedis</taxon>
        <taxon>Anabarilius</taxon>
    </lineage>
</organism>
<dbReference type="Proteomes" id="UP000281406">
    <property type="component" value="Unassembled WGS sequence"/>
</dbReference>
<protein>
    <submittedName>
        <fullName evidence="1">Uncharacterized protein</fullName>
    </submittedName>
</protein>
<sequence>MTWCVILRHELIVSGTCLGSSIRFVIEMVLREMVAVGCQEEVDFGLEPEAKAGLCLPVVCCFLAASVQQNSRHVVLSVEEKYLMKICTIISSAADSWNGWRLDDKFRPICSALAPRPLGSTRDRRPFGSTLVSHRSTIATDFQGSTAVLTHSIVAAVLRHPGSSSAAHHRDFTLVSQSFVITRSLCPTDSTWASTSPGVIADSWGQTTTLTPPSITATKGLLPHGHLLGRSGISSAIHSSLDPGTIHSSMGLSIIISSMIPPIISSMASSASCSTLVPPVCCPNGFSAPCRSLVHLQNLHTSSLILTITAQGLTFPEGGVLSRSVCV</sequence>
<dbReference type="EMBL" id="RJVU01046887">
    <property type="protein sequence ID" value="ROL44123.1"/>
    <property type="molecule type" value="Genomic_DNA"/>
</dbReference>
<gene>
    <name evidence="1" type="ORF">DPX16_15616</name>
</gene>
<evidence type="ECO:0000313" key="2">
    <source>
        <dbReference type="Proteomes" id="UP000281406"/>
    </source>
</evidence>
<comment type="caution">
    <text evidence="1">The sequence shown here is derived from an EMBL/GenBank/DDBJ whole genome shotgun (WGS) entry which is preliminary data.</text>
</comment>
<proteinExistence type="predicted"/>
<evidence type="ECO:0000313" key="1">
    <source>
        <dbReference type="EMBL" id="ROL44123.1"/>
    </source>
</evidence>
<dbReference type="AlphaFoldDB" id="A0A3N0YD22"/>